<gene>
    <name evidence="8 10" type="ORF">P152DRAFT_459764</name>
</gene>
<feature type="transmembrane region" description="Helical" evidence="6">
    <location>
        <begin position="106"/>
        <end position="128"/>
    </location>
</feature>
<proteinExistence type="inferred from homology"/>
<sequence>MILPPTEILLKWPPPDYETPETRGSSLLVASSIFTAFAAVAVALRLYARIFITRWFGIDDVLICFALLFTIGTNVTVDLGISKYGWNRHTWDVPIEWIDGSLKLAYATKILFLIAANATMVSLLAFYYRLITDVNIRWFRLALSSSIAFNLICWIVFLVLQIVPCIPISAFWKVSTEAPCADEGTVLVAGGVVKTFIDVLVTTLPIPLILSMKLRPQQRYGLVVLLALGYIVTAAGALRTYYTWKVFHNPLWDYSWYYYPAFLASAVENDLAVICACVPAMRPLLRPIFGPFGGMLSKVHSFWKTKSTRSSSVLSSGRPPTSIFRSPKSPHAITSKTAIVSDEEHGHLVLQELSGVTIGLTHRQ</sequence>
<dbReference type="OrthoDB" id="4525788at2759"/>
<evidence type="ECO:0000256" key="6">
    <source>
        <dbReference type="SAM" id="Phobius"/>
    </source>
</evidence>
<keyword evidence="2 6" id="KW-0812">Transmembrane</keyword>
<keyword evidence="4 6" id="KW-0472">Membrane</keyword>
<dbReference type="EMBL" id="ML975162">
    <property type="protein sequence ID" value="KAF1811365.1"/>
    <property type="molecule type" value="Genomic_DNA"/>
</dbReference>
<dbReference type="Pfam" id="PF20684">
    <property type="entry name" value="Fung_rhodopsin"/>
    <property type="match status" value="1"/>
</dbReference>
<dbReference type="PANTHER" id="PTHR33048:SF129">
    <property type="entry name" value="INTEGRAL MEMBRANE PROTEIN-RELATED"/>
    <property type="match status" value="1"/>
</dbReference>
<keyword evidence="3 6" id="KW-1133">Transmembrane helix</keyword>
<dbReference type="GeneID" id="54420318"/>
<organism evidence="8">
    <name type="scientific">Eremomyces bilateralis CBS 781.70</name>
    <dbReference type="NCBI Taxonomy" id="1392243"/>
    <lineage>
        <taxon>Eukaryota</taxon>
        <taxon>Fungi</taxon>
        <taxon>Dikarya</taxon>
        <taxon>Ascomycota</taxon>
        <taxon>Pezizomycotina</taxon>
        <taxon>Dothideomycetes</taxon>
        <taxon>Dothideomycetes incertae sedis</taxon>
        <taxon>Eremomycetales</taxon>
        <taxon>Eremomycetaceae</taxon>
        <taxon>Eremomyces</taxon>
    </lineage>
</organism>
<evidence type="ECO:0000256" key="4">
    <source>
        <dbReference type="ARBA" id="ARBA00023136"/>
    </source>
</evidence>
<feature type="transmembrane region" description="Helical" evidence="6">
    <location>
        <begin position="184"/>
        <end position="210"/>
    </location>
</feature>
<reference evidence="10" key="2">
    <citation type="submission" date="2020-04" db="EMBL/GenBank/DDBJ databases">
        <authorList>
            <consortium name="NCBI Genome Project"/>
        </authorList>
    </citation>
    <scope>NUCLEOTIDE SEQUENCE</scope>
    <source>
        <strain evidence="10">CBS 781.70</strain>
    </source>
</reference>
<dbReference type="PANTHER" id="PTHR33048">
    <property type="entry name" value="PTH11-LIKE INTEGRAL MEMBRANE PROTEIN (AFU_ORTHOLOGUE AFUA_5G11245)"/>
    <property type="match status" value="1"/>
</dbReference>
<evidence type="ECO:0000256" key="5">
    <source>
        <dbReference type="ARBA" id="ARBA00038359"/>
    </source>
</evidence>
<feature type="domain" description="Rhodopsin" evidence="7">
    <location>
        <begin position="44"/>
        <end position="286"/>
    </location>
</feature>
<reference evidence="10" key="3">
    <citation type="submission" date="2025-04" db="UniProtKB">
        <authorList>
            <consortium name="RefSeq"/>
        </authorList>
    </citation>
    <scope>IDENTIFICATION</scope>
    <source>
        <strain evidence="10">CBS 781.70</strain>
    </source>
</reference>
<evidence type="ECO:0000313" key="10">
    <source>
        <dbReference type="RefSeq" id="XP_033532996.1"/>
    </source>
</evidence>
<feature type="transmembrane region" description="Helical" evidence="6">
    <location>
        <begin position="256"/>
        <end position="278"/>
    </location>
</feature>
<dbReference type="RefSeq" id="XP_033532996.1">
    <property type="nucleotide sequence ID" value="XM_033679748.1"/>
</dbReference>
<dbReference type="InterPro" id="IPR049326">
    <property type="entry name" value="Rhodopsin_dom_fungi"/>
</dbReference>
<protein>
    <recommendedName>
        <fullName evidence="7">Rhodopsin domain-containing protein</fullName>
    </recommendedName>
</protein>
<dbReference type="InterPro" id="IPR052337">
    <property type="entry name" value="SAT4-like"/>
</dbReference>
<evidence type="ECO:0000256" key="1">
    <source>
        <dbReference type="ARBA" id="ARBA00004141"/>
    </source>
</evidence>
<keyword evidence="9" id="KW-1185">Reference proteome</keyword>
<comment type="subcellular location">
    <subcellularLocation>
        <location evidence="1">Membrane</location>
        <topology evidence="1">Multi-pass membrane protein</topology>
    </subcellularLocation>
</comment>
<evidence type="ECO:0000256" key="2">
    <source>
        <dbReference type="ARBA" id="ARBA00022692"/>
    </source>
</evidence>
<name>A0A6G1FZT0_9PEZI</name>
<dbReference type="Proteomes" id="UP000504638">
    <property type="component" value="Unplaced"/>
</dbReference>
<dbReference type="AlphaFoldDB" id="A0A6G1FZT0"/>
<reference evidence="8 10" key="1">
    <citation type="submission" date="2020-01" db="EMBL/GenBank/DDBJ databases">
        <authorList>
            <consortium name="DOE Joint Genome Institute"/>
            <person name="Haridas S."/>
            <person name="Albert R."/>
            <person name="Binder M."/>
            <person name="Bloem J."/>
            <person name="Labutti K."/>
            <person name="Salamov A."/>
            <person name="Andreopoulos B."/>
            <person name="Baker S.E."/>
            <person name="Barry K."/>
            <person name="Bills G."/>
            <person name="Bluhm B.H."/>
            <person name="Cannon C."/>
            <person name="Castanera R."/>
            <person name="Culley D.E."/>
            <person name="Daum C."/>
            <person name="Ezra D."/>
            <person name="Gonzalez J.B."/>
            <person name="Henrissat B."/>
            <person name="Kuo A."/>
            <person name="Liang C."/>
            <person name="Lipzen A."/>
            <person name="Lutzoni F."/>
            <person name="Magnuson J."/>
            <person name="Mondo S."/>
            <person name="Nolan M."/>
            <person name="Ohm R."/>
            <person name="Pangilinan J."/>
            <person name="Park H.-J."/>
            <person name="Ramirez L."/>
            <person name="Alfaro M."/>
            <person name="Sun H."/>
            <person name="Tritt A."/>
            <person name="Yoshinaga Y."/>
            <person name="Zwiers L.-H."/>
            <person name="Turgeon B.G."/>
            <person name="Goodwin S.B."/>
            <person name="Spatafora J.W."/>
            <person name="Crous P.W."/>
            <person name="Grigoriev I.V."/>
        </authorList>
    </citation>
    <scope>NUCLEOTIDE SEQUENCE</scope>
    <source>
        <strain evidence="8 10">CBS 781.70</strain>
    </source>
</reference>
<evidence type="ECO:0000313" key="9">
    <source>
        <dbReference type="Proteomes" id="UP000504638"/>
    </source>
</evidence>
<feature type="transmembrane region" description="Helical" evidence="6">
    <location>
        <begin position="149"/>
        <end position="172"/>
    </location>
</feature>
<evidence type="ECO:0000256" key="3">
    <source>
        <dbReference type="ARBA" id="ARBA00022989"/>
    </source>
</evidence>
<evidence type="ECO:0000313" key="8">
    <source>
        <dbReference type="EMBL" id="KAF1811365.1"/>
    </source>
</evidence>
<comment type="similarity">
    <text evidence="5">Belongs to the SAT4 family.</text>
</comment>
<feature type="transmembrane region" description="Helical" evidence="6">
    <location>
        <begin position="27"/>
        <end position="48"/>
    </location>
</feature>
<feature type="transmembrane region" description="Helical" evidence="6">
    <location>
        <begin position="60"/>
        <end position="86"/>
    </location>
</feature>
<feature type="transmembrane region" description="Helical" evidence="6">
    <location>
        <begin position="222"/>
        <end position="244"/>
    </location>
</feature>
<evidence type="ECO:0000259" key="7">
    <source>
        <dbReference type="Pfam" id="PF20684"/>
    </source>
</evidence>
<dbReference type="GO" id="GO:0016020">
    <property type="term" value="C:membrane"/>
    <property type="evidence" value="ECO:0007669"/>
    <property type="project" value="UniProtKB-SubCell"/>
</dbReference>
<accession>A0A6G1FZT0</accession>